<name>A0A179FG94_METCM</name>
<dbReference type="SUPFAM" id="SSF53474">
    <property type="entry name" value="alpha/beta-Hydrolases"/>
    <property type="match status" value="1"/>
</dbReference>
<dbReference type="Proteomes" id="UP000078397">
    <property type="component" value="Unassembled WGS sequence"/>
</dbReference>
<dbReference type="KEGG" id="pchm:VFPPC_05701"/>
<evidence type="ECO:0000313" key="2">
    <source>
        <dbReference type="EMBL" id="OAQ64427.1"/>
    </source>
</evidence>
<dbReference type="PANTHER" id="PTHR43433">
    <property type="entry name" value="HYDROLASE, ALPHA/BETA FOLD FAMILY PROTEIN"/>
    <property type="match status" value="1"/>
</dbReference>
<dbReference type="PANTHER" id="PTHR43433:SF5">
    <property type="entry name" value="AB HYDROLASE-1 DOMAIN-CONTAINING PROTEIN"/>
    <property type="match status" value="1"/>
</dbReference>
<dbReference type="InterPro" id="IPR029058">
    <property type="entry name" value="AB_hydrolase_fold"/>
</dbReference>
<gene>
    <name evidence="2" type="ORF">VFPPC_05701</name>
</gene>
<protein>
    <submittedName>
        <fullName evidence="2">Hydrolase</fullName>
    </submittedName>
</protein>
<keyword evidence="3" id="KW-1185">Reference proteome</keyword>
<sequence length="299" mass="33262">MNPNPEQILALQDGSKLCYQTFGSPDAMPILFLSGGGQSMLSWHEAFLAKICQEGTTPFYFIRYDIRDTGRSTHFALLPEDRRTYFLNDLCNDALALLDHLKVQSANMIGFSLGGGIAWSIAVNHPERVRSLTLISSSPVGPGPGPEDNIQGLDPELLKRIAAAPTPTNWHNREQAVKFLTYFESQMASEPLSVEEERESAERAGLAFDRAEIDGGAVNSFFNQQAAAWTRWPREDLNKVKCPTVVIHGRKDKNVPLRHGEVLREEIAGAKLVVIDRMGHDLPRRTWDEVVKTILGVVV</sequence>
<accession>A0A179FG94</accession>
<dbReference type="InterPro" id="IPR050471">
    <property type="entry name" value="AB_hydrolase"/>
</dbReference>
<dbReference type="PRINTS" id="PR00111">
    <property type="entry name" value="ABHYDROLASE"/>
</dbReference>
<keyword evidence="2" id="KW-0378">Hydrolase</keyword>
<dbReference type="RefSeq" id="XP_018141741.1">
    <property type="nucleotide sequence ID" value="XM_018284848.1"/>
</dbReference>
<dbReference type="GO" id="GO:0016787">
    <property type="term" value="F:hydrolase activity"/>
    <property type="evidence" value="ECO:0007669"/>
    <property type="project" value="UniProtKB-KW"/>
</dbReference>
<dbReference type="GeneID" id="28848842"/>
<organism evidence="2 3">
    <name type="scientific">Pochonia chlamydosporia 170</name>
    <dbReference type="NCBI Taxonomy" id="1380566"/>
    <lineage>
        <taxon>Eukaryota</taxon>
        <taxon>Fungi</taxon>
        <taxon>Dikarya</taxon>
        <taxon>Ascomycota</taxon>
        <taxon>Pezizomycotina</taxon>
        <taxon>Sordariomycetes</taxon>
        <taxon>Hypocreomycetidae</taxon>
        <taxon>Hypocreales</taxon>
        <taxon>Clavicipitaceae</taxon>
        <taxon>Pochonia</taxon>
    </lineage>
</organism>
<dbReference type="Pfam" id="PF00561">
    <property type="entry name" value="Abhydrolase_1"/>
    <property type="match status" value="1"/>
</dbReference>
<comment type="caution">
    <text evidence="2">The sequence shown here is derived from an EMBL/GenBank/DDBJ whole genome shotgun (WGS) entry which is preliminary data.</text>
</comment>
<evidence type="ECO:0000259" key="1">
    <source>
        <dbReference type="Pfam" id="PF00561"/>
    </source>
</evidence>
<dbReference type="STRING" id="1380566.A0A179FG94"/>
<evidence type="ECO:0000313" key="3">
    <source>
        <dbReference type="Proteomes" id="UP000078397"/>
    </source>
</evidence>
<dbReference type="Gene3D" id="3.40.50.1820">
    <property type="entry name" value="alpha/beta hydrolase"/>
    <property type="match status" value="1"/>
</dbReference>
<dbReference type="InterPro" id="IPR000073">
    <property type="entry name" value="AB_hydrolase_1"/>
</dbReference>
<proteinExistence type="predicted"/>
<dbReference type="EMBL" id="LSBJ02000005">
    <property type="protein sequence ID" value="OAQ64427.1"/>
    <property type="molecule type" value="Genomic_DNA"/>
</dbReference>
<reference evidence="2 3" key="1">
    <citation type="journal article" date="2016" name="PLoS Pathog.">
        <title>Biosynthesis of antibiotic leucinostatins in bio-control fungus Purpureocillium lilacinum and their inhibition on phytophthora revealed by genome mining.</title>
        <authorList>
            <person name="Wang G."/>
            <person name="Liu Z."/>
            <person name="Lin R."/>
            <person name="Li E."/>
            <person name="Mao Z."/>
            <person name="Ling J."/>
            <person name="Yang Y."/>
            <person name="Yin W.B."/>
            <person name="Xie B."/>
        </authorList>
    </citation>
    <scope>NUCLEOTIDE SEQUENCE [LARGE SCALE GENOMIC DNA]</scope>
    <source>
        <strain evidence="2">170</strain>
    </source>
</reference>
<dbReference type="AlphaFoldDB" id="A0A179FG94"/>
<feature type="domain" description="AB hydrolase-1" evidence="1">
    <location>
        <begin position="29"/>
        <end position="281"/>
    </location>
</feature>
<dbReference type="OrthoDB" id="4960453at2759"/>